<reference evidence="2" key="1">
    <citation type="journal article" date="2019" name="Int. J. Syst. Evol. Microbiol.">
        <title>The Global Catalogue of Microorganisms (GCM) 10K type strain sequencing project: providing services to taxonomists for standard genome sequencing and annotation.</title>
        <authorList>
            <consortium name="The Broad Institute Genomics Platform"/>
            <consortium name="The Broad Institute Genome Sequencing Center for Infectious Disease"/>
            <person name="Wu L."/>
            <person name="Ma J."/>
        </authorList>
    </citation>
    <scope>NUCLEOTIDE SEQUENCE [LARGE SCALE GENOMIC DNA]</scope>
    <source>
        <strain evidence="2">CGMCC 1.12479</strain>
    </source>
</reference>
<proteinExistence type="predicted"/>
<dbReference type="PROSITE" id="PS51257">
    <property type="entry name" value="PROKAR_LIPOPROTEIN"/>
    <property type="match status" value="1"/>
</dbReference>
<name>A0ABQ1ML45_9BACT</name>
<dbReference type="EMBL" id="BMFD01000006">
    <property type="protein sequence ID" value="GGC42370.1"/>
    <property type="molecule type" value="Genomic_DNA"/>
</dbReference>
<evidence type="ECO:0000313" key="2">
    <source>
        <dbReference type="Proteomes" id="UP000635885"/>
    </source>
</evidence>
<dbReference type="RefSeq" id="WP_188442624.1">
    <property type="nucleotide sequence ID" value="NZ_BMFD01000006.1"/>
</dbReference>
<gene>
    <name evidence="1" type="ORF">GCM10010993_21210</name>
</gene>
<accession>A0ABQ1ML45</accession>
<keyword evidence="2" id="KW-1185">Reference proteome</keyword>
<protein>
    <submittedName>
        <fullName evidence="1">Uncharacterized protein</fullName>
    </submittedName>
</protein>
<dbReference type="Proteomes" id="UP000635885">
    <property type="component" value="Unassembled WGS sequence"/>
</dbReference>
<sequence>MKKRSLLIAFCLVFSLSSCDVEDVFKGLKWGMDNFIGEGFLPSDEIVALGAFQRTEVNLQQKTENGEAAGTIELKLYNGNSEALRFNEEGTARKCAELYAEGFSKIEDYQKIMIYLIQTDPFNPDNIAITEYVFEVKDFL</sequence>
<comment type="caution">
    <text evidence="1">The sequence shown here is derived from an EMBL/GenBank/DDBJ whole genome shotgun (WGS) entry which is preliminary data.</text>
</comment>
<organism evidence="1 2">
    <name type="scientific">Belliella aquatica</name>
    <dbReference type="NCBI Taxonomy" id="1323734"/>
    <lineage>
        <taxon>Bacteria</taxon>
        <taxon>Pseudomonadati</taxon>
        <taxon>Bacteroidota</taxon>
        <taxon>Cytophagia</taxon>
        <taxon>Cytophagales</taxon>
        <taxon>Cyclobacteriaceae</taxon>
        <taxon>Belliella</taxon>
    </lineage>
</organism>
<evidence type="ECO:0000313" key="1">
    <source>
        <dbReference type="EMBL" id="GGC42370.1"/>
    </source>
</evidence>